<protein>
    <recommendedName>
        <fullName evidence="4">6-phosphogluconate dehydrogenase</fullName>
    </recommendedName>
</protein>
<feature type="transmembrane region" description="Helical" evidence="1">
    <location>
        <begin position="7"/>
        <end position="28"/>
    </location>
</feature>
<comment type="caution">
    <text evidence="2">The sequence shown here is derived from an EMBL/GenBank/DDBJ whole genome shotgun (WGS) entry which is preliminary data.</text>
</comment>
<sequence>MRRRNFFTYFIIIIIAGLGIFFYTHFYWQFGSGTKAGTLNTFMRKGYVFKTYEGKIIQSGFKANVQSNEFNFSVTKESVAQTLLNNAGREVEVHYIEYFGALPWRGMEKYIVDSVYEVRGSDTKNGISPK</sequence>
<dbReference type="EMBL" id="VYQF01000007">
    <property type="protein sequence ID" value="KAA9036618.1"/>
    <property type="molecule type" value="Genomic_DNA"/>
</dbReference>
<keyword evidence="3" id="KW-1185">Reference proteome</keyword>
<gene>
    <name evidence="2" type="ORF">FW778_18575</name>
</gene>
<organism evidence="2 3">
    <name type="scientific">Ginsengibacter hankyongi</name>
    <dbReference type="NCBI Taxonomy" id="2607284"/>
    <lineage>
        <taxon>Bacteria</taxon>
        <taxon>Pseudomonadati</taxon>
        <taxon>Bacteroidota</taxon>
        <taxon>Chitinophagia</taxon>
        <taxon>Chitinophagales</taxon>
        <taxon>Chitinophagaceae</taxon>
        <taxon>Ginsengibacter</taxon>
    </lineage>
</organism>
<evidence type="ECO:0008006" key="4">
    <source>
        <dbReference type="Google" id="ProtNLM"/>
    </source>
</evidence>
<evidence type="ECO:0000256" key="1">
    <source>
        <dbReference type="SAM" id="Phobius"/>
    </source>
</evidence>
<dbReference type="RefSeq" id="WP_150416360.1">
    <property type="nucleotide sequence ID" value="NZ_VYQF01000007.1"/>
</dbReference>
<reference evidence="2 3" key="1">
    <citation type="submission" date="2019-09" db="EMBL/GenBank/DDBJ databases">
        <title>Draft genome sequence of Ginsengibacter sp. BR5-29.</title>
        <authorList>
            <person name="Im W.-T."/>
        </authorList>
    </citation>
    <scope>NUCLEOTIDE SEQUENCE [LARGE SCALE GENOMIC DNA]</scope>
    <source>
        <strain evidence="2 3">BR5-29</strain>
    </source>
</reference>
<dbReference type="Proteomes" id="UP000326903">
    <property type="component" value="Unassembled WGS sequence"/>
</dbReference>
<evidence type="ECO:0000313" key="3">
    <source>
        <dbReference type="Proteomes" id="UP000326903"/>
    </source>
</evidence>
<proteinExistence type="predicted"/>
<keyword evidence="1" id="KW-1133">Transmembrane helix</keyword>
<keyword evidence="1" id="KW-0472">Membrane</keyword>
<accession>A0A5J5ICV6</accession>
<keyword evidence="1" id="KW-0812">Transmembrane</keyword>
<name>A0A5J5ICV6_9BACT</name>
<evidence type="ECO:0000313" key="2">
    <source>
        <dbReference type="EMBL" id="KAA9036618.1"/>
    </source>
</evidence>
<dbReference type="AlphaFoldDB" id="A0A5J5ICV6"/>